<feature type="domain" description="GmrSD restriction endonucleases C-terminal" evidence="2">
    <location>
        <begin position="89"/>
        <end position="198"/>
    </location>
</feature>
<sequence length="216" mass="23523">MKLRGLFILACGALVPLTIPAAAHAESYSQPLSTAIGDLPVAAENRTGYSRDLFQHWIDADGDGCNTRNEVLIAEAEEAPTVGSSCSLSGGRWYSYYDGVSWTATSDIDIDHMVPLAEAWDSGARTWTSTERRDYANDLGFYGSLVGVTDNVNQAKGDQDPAEWMPAQQKCRYLKEFVSVKIRWRLSVDSTEKSALTNLTSANGCGSQTVSVTRAR</sequence>
<evidence type="ECO:0000259" key="2">
    <source>
        <dbReference type="Pfam" id="PF07510"/>
    </source>
</evidence>
<feature type="chain" id="PRO_5009630394" description="GmrSD restriction endonucleases C-terminal domain-containing protein" evidence="1">
    <location>
        <begin position="26"/>
        <end position="216"/>
    </location>
</feature>
<evidence type="ECO:0000256" key="1">
    <source>
        <dbReference type="SAM" id="SignalP"/>
    </source>
</evidence>
<dbReference type="EMBL" id="JZDQ02000033">
    <property type="protein sequence ID" value="OIJ24750.1"/>
    <property type="molecule type" value="Genomic_DNA"/>
</dbReference>
<protein>
    <recommendedName>
        <fullName evidence="2">GmrSD restriction endonucleases C-terminal domain-containing protein</fullName>
    </recommendedName>
</protein>
<feature type="signal peptide" evidence="1">
    <location>
        <begin position="1"/>
        <end position="25"/>
    </location>
</feature>
<gene>
    <name evidence="3" type="ORF">UG56_020915</name>
</gene>
<dbReference type="InterPro" id="IPR011089">
    <property type="entry name" value="GmrSD_C"/>
</dbReference>
<dbReference type="PANTHER" id="PTHR24094:SF15">
    <property type="entry name" value="AMP-DEPENDENT SYNTHETASE_LIGASE DOMAIN-CONTAINING PROTEIN-RELATED"/>
    <property type="match status" value="1"/>
</dbReference>
<dbReference type="AlphaFoldDB" id="A0A1J4MZJ5"/>
<accession>A0A1J4MZJ5</accession>
<dbReference type="OrthoDB" id="5196645at2"/>
<dbReference type="RefSeq" id="WP_045546803.1">
    <property type="nucleotide sequence ID" value="NZ_JZDQ02000033.1"/>
</dbReference>
<keyword evidence="1" id="KW-0732">Signal</keyword>
<organism evidence="3 4">
    <name type="scientific">Nocardioides luteus</name>
    <dbReference type="NCBI Taxonomy" id="1844"/>
    <lineage>
        <taxon>Bacteria</taxon>
        <taxon>Bacillati</taxon>
        <taxon>Actinomycetota</taxon>
        <taxon>Actinomycetes</taxon>
        <taxon>Propionibacteriales</taxon>
        <taxon>Nocardioidaceae</taxon>
        <taxon>Nocardioides</taxon>
    </lineage>
</organism>
<comment type="caution">
    <text evidence="3">The sequence shown here is derived from an EMBL/GenBank/DDBJ whole genome shotgun (WGS) entry which is preliminary data.</text>
</comment>
<name>A0A1J4MZJ5_9ACTN</name>
<reference evidence="3" key="1">
    <citation type="submission" date="2016-10" db="EMBL/GenBank/DDBJ databases">
        <title>Draft Genome Sequence of Nocardioides luteus Strain BAFB, an Alkane-Degrading Bacterium Isolated from JP-7 Polluted Soil.</title>
        <authorList>
            <person name="Brown L."/>
            <person name="Ruiz O.N."/>
            <person name="Gunasekera T."/>
        </authorList>
    </citation>
    <scope>NUCLEOTIDE SEQUENCE [LARGE SCALE GENOMIC DNA]</scope>
    <source>
        <strain evidence="3">BAFB</strain>
    </source>
</reference>
<evidence type="ECO:0000313" key="3">
    <source>
        <dbReference type="EMBL" id="OIJ24750.1"/>
    </source>
</evidence>
<dbReference type="PANTHER" id="PTHR24094">
    <property type="entry name" value="SECRETED PROTEIN"/>
    <property type="match status" value="1"/>
</dbReference>
<evidence type="ECO:0000313" key="4">
    <source>
        <dbReference type="Proteomes" id="UP000033772"/>
    </source>
</evidence>
<proteinExistence type="predicted"/>
<dbReference type="STRING" id="1844.UG56_020915"/>
<dbReference type="Pfam" id="PF07510">
    <property type="entry name" value="GmrSD_C"/>
    <property type="match status" value="1"/>
</dbReference>
<keyword evidence="4" id="KW-1185">Reference proteome</keyword>
<dbReference type="Proteomes" id="UP000033772">
    <property type="component" value="Unassembled WGS sequence"/>
</dbReference>